<feature type="non-terminal residue" evidence="5">
    <location>
        <position position="1"/>
    </location>
</feature>
<feature type="domain" description="Ig-like" evidence="4">
    <location>
        <begin position="570"/>
        <end position="679"/>
    </location>
</feature>
<feature type="chain" id="PRO_5046451673" description="Ig-like domain-containing protein" evidence="3">
    <location>
        <begin position="24"/>
        <end position="856"/>
    </location>
</feature>
<evidence type="ECO:0000313" key="6">
    <source>
        <dbReference type="Proteomes" id="UP000837857"/>
    </source>
</evidence>
<dbReference type="InterPro" id="IPR036179">
    <property type="entry name" value="Ig-like_dom_sf"/>
</dbReference>
<feature type="signal peptide" evidence="3">
    <location>
        <begin position="1"/>
        <end position="23"/>
    </location>
</feature>
<keyword evidence="2" id="KW-1133">Transmembrane helix</keyword>
<keyword evidence="2" id="KW-0472">Membrane</keyword>
<feature type="transmembrane region" description="Helical" evidence="2">
    <location>
        <begin position="795"/>
        <end position="814"/>
    </location>
</feature>
<dbReference type="InterPro" id="IPR003599">
    <property type="entry name" value="Ig_sub"/>
</dbReference>
<dbReference type="SMART" id="SM00409">
    <property type="entry name" value="IG"/>
    <property type="match status" value="2"/>
</dbReference>
<organism evidence="5 6">
    <name type="scientific">Iphiclides podalirius</name>
    <name type="common">scarce swallowtail</name>
    <dbReference type="NCBI Taxonomy" id="110791"/>
    <lineage>
        <taxon>Eukaryota</taxon>
        <taxon>Metazoa</taxon>
        <taxon>Ecdysozoa</taxon>
        <taxon>Arthropoda</taxon>
        <taxon>Hexapoda</taxon>
        <taxon>Insecta</taxon>
        <taxon>Pterygota</taxon>
        <taxon>Neoptera</taxon>
        <taxon>Endopterygota</taxon>
        <taxon>Lepidoptera</taxon>
        <taxon>Glossata</taxon>
        <taxon>Ditrysia</taxon>
        <taxon>Papilionoidea</taxon>
        <taxon>Papilionidae</taxon>
        <taxon>Papilioninae</taxon>
        <taxon>Iphiclides</taxon>
    </lineage>
</organism>
<dbReference type="SUPFAM" id="SSF48726">
    <property type="entry name" value="Immunoglobulin"/>
    <property type="match status" value="1"/>
</dbReference>
<evidence type="ECO:0000256" key="1">
    <source>
        <dbReference type="SAM" id="MobiDB-lite"/>
    </source>
</evidence>
<keyword evidence="6" id="KW-1185">Reference proteome</keyword>
<protein>
    <recommendedName>
        <fullName evidence="4">Ig-like domain-containing protein</fullName>
    </recommendedName>
</protein>
<sequence length="856" mass="94093">MRSPGKIALCLFLFAGLTARSEAAIPLSLDSGENLETSILTFDDNVIGCYLETPRGETIEFKPNDHSDAKYQLRPDAPLVSACQVTVRNVDGNDSGLWTLRSVSDTDNNLSQSYQVTVNSAETVTEIASTEDITTEETIKESTKNIITIPTEPTEETTGIEELTTVSSVETTTPKLEDVTIIDMEPGYFTTRIGEVHTVKILEYDFLDTEKCSLVTPDGERHDLDELDIYGIAAIKDQNVACGIKIHVVSEDLAGNWMLISRSTRFSTEIVEKRMPVTIILEEIVNAIPSEIAVVEGNDIYIRLEASTPFYESCKLIDPANNERVDIEKDARHIDTCGFILRNATQKDSGYWHIAYGVKTNYKAWTLLIIHGLNNTELPSHYTWTMDRPVEQLIGSDNTVYCRVLDANDNVVFDGFGKCNISLARVSTEHAGTWKMFVGSEGRMLTEEHKFEVAVREGASKPAVSTSIATEKPIVTLTCSVSSPEPVRACKFRDPSGRVLLAAPGVGEGRYAFHGNGASYSSGVHGYECGLQITEPVIGDLGLWRCALETETETYYGFLTALCPWAMRDPEVAAMVQSEPLLQAESELVNGVTGTPVTMSCSVQSPIRYCYFRARNGTTFSVSPGESTAFVEYAGAGFDAGECSVRFSNLLPSDGGLWSCHVGFSDPTEPEQRAQFEVSVQELLTAEQREEKNAVIVTGRVHDNRPLEYCRFVRIDGLGFTTENLPEGYRSDSLLSVGRCEIRIPNPSVLELHPWTVAVRVRGHDVEYSQQTLHSLQAPPTDPERPVGPVYRFPLAWVVVIVVGLSLVVVGALAGPRRHRQWTATRAARLRDSFRHSFGGKVPGGASAEKTSPIAA</sequence>
<proteinExistence type="predicted"/>
<feature type="region of interest" description="Disordered" evidence="1">
    <location>
        <begin position="835"/>
        <end position="856"/>
    </location>
</feature>
<keyword evidence="3" id="KW-0732">Signal</keyword>
<dbReference type="InterPro" id="IPR007110">
    <property type="entry name" value="Ig-like_dom"/>
</dbReference>
<gene>
    <name evidence="5" type="ORF">IPOD504_LOCUS8568</name>
</gene>
<dbReference type="EMBL" id="OW152833">
    <property type="protein sequence ID" value="CAH2054300.1"/>
    <property type="molecule type" value="Genomic_DNA"/>
</dbReference>
<evidence type="ECO:0000256" key="3">
    <source>
        <dbReference type="SAM" id="SignalP"/>
    </source>
</evidence>
<dbReference type="PROSITE" id="PS50835">
    <property type="entry name" value="IG_LIKE"/>
    <property type="match status" value="1"/>
</dbReference>
<evidence type="ECO:0000259" key="4">
    <source>
        <dbReference type="PROSITE" id="PS50835"/>
    </source>
</evidence>
<reference evidence="5" key="1">
    <citation type="submission" date="2022-03" db="EMBL/GenBank/DDBJ databases">
        <authorList>
            <person name="Martin H S."/>
        </authorList>
    </citation>
    <scope>NUCLEOTIDE SEQUENCE</scope>
</reference>
<keyword evidence="2" id="KW-0812">Transmembrane</keyword>
<evidence type="ECO:0000256" key="2">
    <source>
        <dbReference type="SAM" id="Phobius"/>
    </source>
</evidence>
<accession>A0ABN8ICU1</accession>
<evidence type="ECO:0000313" key="5">
    <source>
        <dbReference type="EMBL" id="CAH2054300.1"/>
    </source>
</evidence>
<dbReference type="Proteomes" id="UP000837857">
    <property type="component" value="Chromosome 21"/>
</dbReference>
<name>A0ABN8ICU1_9NEOP</name>